<dbReference type="InterPro" id="IPR015894">
    <property type="entry name" value="Guanylate-bd_N"/>
</dbReference>
<dbReference type="AlphaFoldDB" id="I7MLG5"/>
<evidence type="ECO:0000256" key="5">
    <source>
        <dbReference type="SAM" id="Coils"/>
    </source>
</evidence>
<dbReference type="InParanoid" id="I7MLG5"/>
<dbReference type="eggNOG" id="KOG2037">
    <property type="taxonomic scope" value="Eukaryota"/>
</dbReference>
<feature type="coiled-coil region" evidence="5">
    <location>
        <begin position="510"/>
        <end position="611"/>
    </location>
</feature>
<dbReference type="InterPro" id="IPR003191">
    <property type="entry name" value="Guanylate-bd/ATL_C"/>
</dbReference>
<evidence type="ECO:0000313" key="8">
    <source>
        <dbReference type="Proteomes" id="UP000009168"/>
    </source>
</evidence>
<evidence type="ECO:0000256" key="4">
    <source>
        <dbReference type="PROSITE-ProRule" id="PRU01052"/>
    </source>
</evidence>
<dbReference type="EMBL" id="GG662548">
    <property type="protein sequence ID" value="EAS02055.2"/>
    <property type="molecule type" value="Genomic_DNA"/>
</dbReference>
<dbReference type="GO" id="GO:0005525">
    <property type="term" value="F:GTP binding"/>
    <property type="evidence" value="ECO:0007669"/>
    <property type="project" value="UniProtKB-KW"/>
</dbReference>
<protein>
    <submittedName>
        <fullName evidence="7">Amine-terminal domain guanylate-binding protein</fullName>
    </submittedName>
</protein>
<dbReference type="RefSeq" id="XP_001022300.2">
    <property type="nucleotide sequence ID" value="XM_001022300.2"/>
</dbReference>
<dbReference type="InterPro" id="IPR027417">
    <property type="entry name" value="P-loop_NTPase"/>
</dbReference>
<keyword evidence="8" id="KW-1185">Reference proteome</keyword>
<dbReference type="CDD" id="cd01851">
    <property type="entry name" value="GBP"/>
    <property type="match status" value="1"/>
</dbReference>
<dbReference type="GeneID" id="7825650"/>
<name>I7MLG5_TETTS</name>
<dbReference type="OrthoDB" id="2135133at2759"/>
<feature type="coiled-coil region" evidence="5">
    <location>
        <begin position="666"/>
        <end position="781"/>
    </location>
</feature>
<evidence type="ECO:0000259" key="6">
    <source>
        <dbReference type="PROSITE" id="PS51715"/>
    </source>
</evidence>
<proteinExistence type="inferred from homology"/>
<dbReference type="SUPFAM" id="SSF48340">
    <property type="entry name" value="Interferon-induced guanylate-binding protein 1 (GBP1), C-terminal domain"/>
    <property type="match status" value="1"/>
</dbReference>
<keyword evidence="5" id="KW-0175">Coiled coil</keyword>
<feature type="domain" description="GB1/RHD3-type G" evidence="6">
    <location>
        <begin position="42"/>
        <end position="274"/>
    </location>
</feature>
<sequence>MTESGKPVLFIKIDEVVDNDNVKHQQFNMTQEAMQLLSSIQDRNIAVLVIAGPYRTGKSFLANRFLKQMDGFEIGPSTNPCTKGIWIWNKPVKLNETTDLIILDTEGLNSIQRDQTIDMKIFSISVLLASMFVYNNLGHIDEQAIESLSLVAKLSENICIQKVNENDQKLGEYFPHFFWVLRDFSLDLKGMTPNEYLEQCLKPLPENSQEAIKKNQILDKFRQFFRVRDCETLVRPLEDESKLARIDKQDWNTLRPAFIEGVNNFEKKVLMNIKPKTIQNKVLNGKMFMGLVIEYLQAINSGGIPTILNSLESVISSQIRKVYEEARGEYMKQVNQEFSVDKLPLDDEKFYETHNKITNSIFQYLQTKSKNFVDADQLITLRNDLQQIMESEFKIRKATNQEIAQNKCKKIFLDLFQKLQHSNYNNSDQIIRKFVAEKFDDMQQILSQYNSQTSGNFKYQLFFNQFPQKIFEYFDIAFQRFYDLFNADIIKVKVQLQETNETKELIKNQVQLQDKTILDLQRDVNEAQKQIDNLKRENNKLKKSQENSDKSQYGKIEELEMSIQKKKAKIQKLNEKCQELEEQNHQFKLALSQKKIENQGLRKEIEELKRMGSQQGNGVEQDDIPDLINSIRDLKTQVQYMDDFFSSRRSSLNLSIGSQEQQFQDFEQIRKEKEILKKNNKQKLEQQKQIYENEKQELQRKIEVQVKYIDEIRAKNMELINQNQELKTKSTQVSNLIQENDRLREQLAAKQFNLETNTQVLNEFSKQIEKKAGIIIELENQLAYIKSYNCQLISFKETFPYILRESLKYALNRNSMIKHSLSKLNDEDVNQVKDCFTKAGIQFKL</sequence>
<dbReference type="Gene3D" id="1.20.1000.10">
    <property type="entry name" value="Guanylate-binding protein, C-terminal domain"/>
    <property type="match status" value="1"/>
</dbReference>
<dbReference type="PANTHER" id="PTHR10751">
    <property type="entry name" value="GUANYLATE BINDING PROTEIN"/>
    <property type="match status" value="1"/>
</dbReference>
<dbReference type="Pfam" id="PF02841">
    <property type="entry name" value="GBP_C"/>
    <property type="match status" value="1"/>
</dbReference>
<evidence type="ECO:0000256" key="3">
    <source>
        <dbReference type="ARBA" id="ARBA00023134"/>
    </source>
</evidence>
<keyword evidence="1" id="KW-0547">Nucleotide-binding</keyword>
<dbReference type="PROSITE" id="PS51715">
    <property type="entry name" value="G_GB1_RHD3"/>
    <property type="match status" value="1"/>
</dbReference>
<keyword evidence="3" id="KW-0342">GTP-binding</keyword>
<reference evidence="8" key="1">
    <citation type="journal article" date="2006" name="PLoS Biol.">
        <title>Macronuclear genome sequence of the ciliate Tetrahymena thermophila, a model eukaryote.</title>
        <authorList>
            <person name="Eisen J.A."/>
            <person name="Coyne R.S."/>
            <person name="Wu M."/>
            <person name="Wu D."/>
            <person name="Thiagarajan M."/>
            <person name="Wortman J.R."/>
            <person name="Badger J.H."/>
            <person name="Ren Q."/>
            <person name="Amedeo P."/>
            <person name="Jones K.M."/>
            <person name="Tallon L.J."/>
            <person name="Delcher A.L."/>
            <person name="Salzberg S.L."/>
            <person name="Silva J.C."/>
            <person name="Haas B.J."/>
            <person name="Majoros W.H."/>
            <person name="Farzad M."/>
            <person name="Carlton J.M."/>
            <person name="Smith R.K. Jr."/>
            <person name="Garg J."/>
            <person name="Pearlman R.E."/>
            <person name="Karrer K.M."/>
            <person name="Sun L."/>
            <person name="Manning G."/>
            <person name="Elde N.C."/>
            <person name="Turkewitz A.P."/>
            <person name="Asai D.J."/>
            <person name="Wilkes D.E."/>
            <person name="Wang Y."/>
            <person name="Cai H."/>
            <person name="Collins K."/>
            <person name="Stewart B.A."/>
            <person name="Lee S.R."/>
            <person name="Wilamowska K."/>
            <person name="Weinberg Z."/>
            <person name="Ruzzo W.L."/>
            <person name="Wloga D."/>
            <person name="Gaertig J."/>
            <person name="Frankel J."/>
            <person name="Tsao C.-C."/>
            <person name="Gorovsky M.A."/>
            <person name="Keeling P.J."/>
            <person name="Waller R.F."/>
            <person name="Patron N.J."/>
            <person name="Cherry J.M."/>
            <person name="Stover N.A."/>
            <person name="Krieger C.J."/>
            <person name="del Toro C."/>
            <person name="Ryder H.F."/>
            <person name="Williamson S.C."/>
            <person name="Barbeau R.A."/>
            <person name="Hamilton E.P."/>
            <person name="Orias E."/>
        </authorList>
    </citation>
    <scope>NUCLEOTIDE SEQUENCE [LARGE SCALE GENOMIC DNA]</scope>
    <source>
        <strain evidence="8">SB210</strain>
    </source>
</reference>
<dbReference type="GO" id="GO:0003924">
    <property type="term" value="F:GTPase activity"/>
    <property type="evidence" value="ECO:0007669"/>
    <property type="project" value="InterPro"/>
</dbReference>
<evidence type="ECO:0000256" key="2">
    <source>
        <dbReference type="ARBA" id="ARBA00022801"/>
    </source>
</evidence>
<gene>
    <name evidence="7" type="ORF">TTHERM_00502460</name>
</gene>
<dbReference type="Pfam" id="PF02263">
    <property type="entry name" value="GBP"/>
    <property type="match status" value="1"/>
</dbReference>
<keyword evidence="2" id="KW-0378">Hydrolase</keyword>
<dbReference type="InterPro" id="IPR036543">
    <property type="entry name" value="Guanylate-bd_C_sf"/>
</dbReference>
<organism evidence="7 8">
    <name type="scientific">Tetrahymena thermophila (strain SB210)</name>
    <dbReference type="NCBI Taxonomy" id="312017"/>
    <lineage>
        <taxon>Eukaryota</taxon>
        <taxon>Sar</taxon>
        <taxon>Alveolata</taxon>
        <taxon>Ciliophora</taxon>
        <taxon>Intramacronucleata</taxon>
        <taxon>Oligohymenophorea</taxon>
        <taxon>Hymenostomatida</taxon>
        <taxon>Tetrahymenina</taxon>
        <taxon>Tetrahymenidae</taxon>
        <taxon>Tetrahymena</taxon>
    </lineage>
</organism>
<dbReference type="SUPFAM" id="SSF52540">
    <property type="entry name" value="P-loop containing nucleoside triphosphate hydrolases"/>
    <property type="match status" value="1"/>
</dbReference>
<dbReference type="KEGG" id="tet:TTHERM_00502460"/>
<dbReference type="Proteomes" id="UP000009168">
    <property type="component" value="Unassembled WGS sequence"/>
</dbReference>
<accession>I7MLG5</accession>
<comment type="similarity">
    <text evidence="4">Belongs to the TRAFAC class dynamin-like GTPase superfamily. GB1/RHD3 GTPase family.</text>
</comment>
<evidence type="ECO:0000313" key="7">
    <source>
        <dbReference type="EMBL" id="EAS02055.2"/>
    </source>
</evidence>
<evidence type="ECO:0000256" key="1">
    <source>
        <dbReference type="ARBA" id="ARBA00022741"/>
    </source>
</evidence>
<dbReference type="Gene3D" id="3.40.50.300">
    <property type="entry name" value="P-loop containing nucleotide triphosphate hydrolases"/>
    <property type="match status" value="1"/>
</dbReference>
<dbReference type="InterPro" id="IPR030386">
    <property type="entry name" value="G_GB1_RHD3_dom"/>
</dbReference>